<comment type="caution">
    <text evidence="2">The sequence shown here is derived from an EMBL/GenBank/DDBJ whole genome shotgun (WGS) entry which is preliminary data.</text>
</comment>
<protein>
    <submittedName>
        <fullName evidence="2">Uncharacterized protein</fullName>
    </submittedName>
</protein>
<feature type="compositionally biased region" description="Basic and acidic residues" evidence="1">
    <location>
        <begin position="49"/>
        <end position="59"/>
    </location>
</feature>
<evidence type="ECO:0000313" key="2">
    <source>
        <dbReference type="EMBL" id="CAB1424650.1"/>
    </source>
</evidence>
<proteinExistence type="predicted"/>
<evidence type="ECO:0000313" key="3">
    <source>
        <dbReference type="Proteomes" id="UP001153269"/>
    </source>
</evidence>
<keyword evidence="3" id="KW-1185">Reference proteome</keyword>
<name>A0A9N7YAS6_PLEPL</name>
<evidence type="ECO:0000256" key="1">
    <source>
        <dbReference type="SAM" id="MobiDB-lite"/>
    </source>
</evidence>
<dbReference type="AlphaFoldDB" id="A0A9N7YAS6"/>
<dbReference type="Proteomes" id="UP001153269">
    <property type="component" value="Unassembled WGS sequence"/>
</dbReference>
<dbReference type="EMBL" id="CADEAL010000746">
    <property type="protein sequence ID" value="CAB1424650.1"/>
    <property type="molecule type" value="Genomic_DNA"/>
</dbReference>
<organism evidence="2 3">
    <name type="scientific">Pleuronectes platessa</name>
    <name type="common">European plaice</name>
    <dbReference type="NCBI Taxonomy" id="8262"/>
    <lineage>
        <taxon>Eukaryota</taxon>
        <taxon>Metazoa</taxon>
        <taxon>Chordata</taxon>
        <taxon>Craniata</taxon>
        <taxon>Vertebrata</taxon>
        <taxon>Euteleostomi</taxon>
        <taxon>Actinopterygii</taxon>
        <taxon>Neopterygii</taxon>
        <taxon>Teleostei</taxon>
        <taxon>Neoteleostei</taxon>
        <taxon>Acanthomorphata</taxon>
        <taxon>Carangaria</taxon>
        <taxon>Pleuronectiformes</taxon>
        <taxon>Pleuronectoidei</taxon>
        <taxon>Pleuronectidae</taxon>
        <taxon>Pleuronectes</taxon>
    </lineage>
</organism>
<accession>A0A9N7YAS6</accession>
<sequence>MSSPLCRHFAGLGRSVMRQKRNNDNNSETSPRSVVSAKEHTLGDTYTYAHKEQERESERGSGPIMVAPNTGARWAAACNGAHGCEPTGLTVHGELHSVPEPGLPPIAPCKKEPFEQTPRNITGSKKFQVFCSPEWRHPIGRDPINHAFSRTPPPIQPLASLFHCVYYTAEHKGDTRLHMH</sequence>
<feature type="compositionally biased region" description="Polar residues" evidence="1">
    <location>
        <begin position="24"/>
        <end position="33"/>
    </location>
</feature>
<reference evidence="2" key="1">
    <citation type="submission" date="2020-03" db="EMBL/GenBank/DDBJ databases">
        <authorList>
            <person name="Weist P."/>
        </authorList>
    </citation>
    <scope>NUCLEOTIDE SEQUENCE</scope>
</reference>
<feature type="region of interest" description="Disordered" evidence="1">
    <location>
        <begin position="10"/>
        <end position="64"/>
    </location>
</feature>
<gene>
    <name evidence="2" type="ORF">PLEPLA_LOCUS12578</name>
</gene>